<sequence>MPFGFKKGDKEKEKDDLDSKKASLFGRSKEKKAASTNPYATPANNDPYAPGKDVHTAGKDPHSPPTAALASTSLSSPPPAYSEVGDRNALFGDAAQRAQNGAAVSTGEMAGGYGASRELSEEEIAEAEADDAKQQIRETKNATLESIQRSRANASRTAELGRETLARLGRQGEMIHNTERLIDETSVHAERSKHKAEELRRLQRSMFLPTGNYNAVSASKKKRAEHDYQELTRHQEEKRIADQTRKLAQDSAMRQDQVSRNIGGMANQAPKQRNLTQRSKYQFEADSEDDEIENQIEDGLDDLANNVRIIKAVGQAMGEELDNQNKHLARINERADKVDDTIHMNNTRLQQISKRA</sequence>
<dbReference type="GO" id="GO:0005886">
    <property type="term" value="C:plasma membrane"/>
    <property type="evidence" value="ECO:0007669"/>
    <property type="project" value="TreeGrafter"/>
</dbReference>
<feature type="domain" description="T-SNARE coiled-coil homology" evidence="3">
    <location>
        <begin position="290"/>
        <end position="352"/>
    </location>
</feature>
<dbReference type="PANTHER" id="PTHR19305:SF9">
    <property type="entry name" value="SYNAPTOSOMAL-ASSOCIATED PROTEIN 29"/>
    <property type="match status" value="1"/>
</dbReference>
<feature type="compositionally biased region" description="Polar residues" evidence="2">
    <location>
        <begin position="34"/>
        <end position="44"/>
    </location>
</feature>
<feature type="compositionally biased region" description="Acidic residues" evidence="2">
    <location>
        <begin position="120"/>
        <end position="129"/>
    </location>
</feature>
<feature type="compositionally biased region" description="Basic and acidic residues" evidence="2">
    <location>
        <begin position="1"/>
        <end position="33"/>
    </location>
</feature>
<dbReference type="Gene3D" id="1.20.5.110">
    <property type="match status" value="2"/>
</dbReference>
<reference evidence="4" key="1">
    <citation type="journal article" date="2020" name="Stud. Mycol.">
        <title>101 Dothideomycetes genomes: a test case for predicting lifestyles and emergence of pathogens.</title>
        <authorList>
            <person name="Haridas S."/>
            <person name="Albert R."/>
            <person name="Binder M."/>
            <person name="Bloem J."/>
            <person name="Labutti K."/>
            <person name="Salamov A."/>
            <person name="Andreopoulos B."/>
            <person name="Baker S."/>
            <person name="Barry K."/>
            <person name="Bills G."/>
            <person name="Bluhm B."/>
            <person name="Cannon C."/>
            <person name="Castanera R."/>
            <person name="Culley D."/>
            <person name="Daum C."/>
            <person name="Ezra D."/>
            <person name="Gonzalez J."/>
            <person name="Henrissat B."/>
            <person name="Kuo A."/>
            <person name="Liang C."/>
            <person name="Lipzen A."/>
            <person name="Lutzoni F."/>
            <person name="Magnuson J."/>
            <person name="Mondo S."/>
            <person name="Nolan M."/>
            <person name="Ohm R."/>
            <person name="Pangilinan J."/>
            <person name="Park H.-J."/>
            <person name="Ramirez L."/>
            <person name="Alfaro M."/>
            <person name="Sun H."/>
            <person name="Tritt A."/>
            <person name="Yoshinaga Y."/>
            <person name="Zwiers L.-H."/>
            <person name="Turgeon B."/>
            <person name="Goodwin S."/>
            <person name="Spatafora J."/>
            <person name="Crous P."/>
            <person name="Grigoriev I."/>
        </authorList>
    </citation>
    <scope>NUCLEOTIDE SEQUENCE</scope>
    <source>
        <strain evidence="4">CBS 480.64</strain>
    </source>
</reference>
<evidence type="ECO:0000259" key="3">
    <source>
        <dbReference type="PROSITE" id="PS50192"/>
    </source>
</evidence>
<dbReference type="AlphaFoldDB" id="A0A6A7BV57"/>
<comment type="similarity">
    <text evidence="1">Belongs to the SNAP-25 family.</text>
</comment>
<dbReference type="Proteomes" id="UP000799421">
    <property type="component" value="Unassembled WGS sequence"/>
</dbReference>
<keyword evidence="5" id="KW-1185">Reference proteome</keyword>
<protein>
    <recommendedName>
        <fullName evidence="3">t-SNARE coiled-coil homology domain-containing protein</fullName>
    </recommendedName>
</protein>
<evidence type="ECO:0000256" key="1">
    <source>
        <dbReference type="ARBA" id="ARBA00009480"/>
    </source>
</evidence>
<dbReference type="GO" id="GO:0031201">
    <property type="term" value="C:SNARE complex"/>
    <property type="evidence" value="ECO:0007669"/>
    <property type="project" value="TreeGrafter"/>
</dbReference>
<dbReference type="SMART" id="SM00397">
    <property type="entry name" value="t_SNARE"/>
    <property type="match status" value="2"/>
</dbReference>
<organism evidence="4 5">
    <name type="scientific">Piedraia hortae CBS 480.64</name>
    <dbReference type="NCBI Taxonomy" id="1314780"/>
    <lineage>
        <taxon>Eukaryota</taxon>
        <taxon>Fungi</taxon>
        <taxon>Dikarya</taxon>
        <taxon>Ascomycota</taxon>
        <taxon>Pezizomycotina</taxon>
        <taxon>Dothideomycetes</taxon>
        <taxon>Dothideomycetidae</taxon>
        <taxon>Capnodiales</taxon>
        <taxon>Piedraiaceae</taxon>
        <taxon>Piedraia</taxon>
    </lineage>
</organism>
<dbReference type="PROSITE" id="PS50192">
    <property type="entry name" value="T_SNARE"/>
    <property type="match status" value="1"/>
</dbReference>
<feature type="compositionally biased region" description="Basic and acidic residues" evidence="2">
    <location>
        <begin position="52"/>
        <end position="62"/>
    </location>
</feature>
<feature type="compositionally biased region" description="Low complexity" evidence="2">
    <location>
        <begin position="65"/>
        <end position="75"/>
    </location>
</feature>
<gene>
    <name evidence="4" type="ORF">K470DRAFT_259122</name>
</gene>
<name>A0A6A7BV57_9PEZI</name>
<dbReference type="CDD" id="cd15857">
    <property type="entry name" value="SNARE_SEC9C"/>
    <property type="match status" value="1"/>
</dbReference>
<evidence type="ECO:0000256" key="2">
    <source>
        <dbReference type="SAM" id="MobiDB-lite"/>
    </source>
</evidence>
<feature type="region of interest" description="Disordered" evidence="2">
    <location>
        <begin position="1"/>
        <end position="160"/>
    </location>
</feature>
<dbReference type="PANTHER" id="PTHR19305">
    <property type="entry name" value="SYNAPTOSOMAL ASSOCIATED PROTEIN"/>
    <property type="match status" value="1"/>
</dbReference>
<evidence type="ECO:0000313" key="4">
    <source>
        <dbReference type="EMBL" id="KAF2859090.1"/>
    </source>
</evidence>
<dbReference type="SUPFAM" id="SSF58038">
    <property type="entry name" value="SNARE fusion complex"/>
    <property type="match status" value="2"/>
</dbReference>
<proteinExistence type="inferred from homology"/>
<dbReference type="GO" id="GO:0019905">
    <property type="term" value="F:syntaxin binding"/>
    <property type="evidence" value="ECO:0007669"/>
    <property type="project" value="TreeGrafter"/>
</dbReference>
<dbReference type="OrthoDB" id="18679at2759"/>
<dbReference type="GO" id="GO:0006906">
    <property type="term" value="P:vesicle fusion"/>
    <property type="evidence" value="ECO:0007669"/>
    <property type="project" value="TreeGrafter"/>
</dbReference>
<accession>A0A6A7BV57</accession>
<dbReference type="EMBL" id="MU005997">
    <property type="protein sequence ID" value="KAF2859090.1"/>
    <property type="molecule type" value="Genomic_DNA"/>
</dbReference>
<feature type="compositionally biased region" description="Basic and acidic residues" evidence="2">
    <location>
        <begin position="130"/>
        <end position="140"/>
    </location>
</feature>
<dbReference type="GO" id="GO:0005484">
    <property type="term" value="F:SNAP receptor activity"/>
    <property type="evidence" value="ECO:0007669"/>
    <property type="project" value="TreeGrafter"/>
</dbReference>
<evidence type="ECO:0000313" key="5">
    <source>
        <dbReference type="Proteomes" id="UP000799421"/>
    </source>
</evidence>
<dbReference type="GO" id="GO:0006887">
    <property type="term" value="P:exocytosis"/>
    <property type="evidence" value="ECO:0007669"/>
    <property type="project" value="TreeGrafter"/>
</dbReference>
<feature type="compositionally biased region" description="Polar residues" evidence="2">
    <location>
        <begin position="141"/>
        <end position="156"/>
    </location>
</feature>
<dbReference type="InterPro" id="IPR000727">
    <property type="entry name" value="T_SNARE_dom"/>
</dbReference>